<evidence type="ECO:0000313" key="2">
    <source>
        <dbReference type="Proteomes" id="UP000006057"/>
    </source>
</evidence>
<sequence length="74" mass="8697">MRWEEGSGTVSEGSTEYYVRFQFQLSDGQWESVAFGPTDEADALRFYKRLMKEDSANIRRPRVLRNTYIVVEPE</sequence>
<dbReference type="KEGG" id="mcb:Mycch_3268"/>
<accession>I4BL57</accession>
<dbReference type="EMBL" id="CP003053">
    <property type="protein sequence ID" value="AFM18014.1"/>
    <property type="molecule type" value="Genomic_DNA"/>
</dbReference>
<dbReference type="HOGENOM" id="CLU_2683900_0_0_11"/>
<dbReference type="Proteomes" id="UP000006057">
    <property type="component" value="Chromosome"/>
</dbReference>
<protein>
    <submittedName>
        <fullName evidence="1">Uncharacterized protein</fullName>
    </submittedName>
</protein>
<proteinExistence type="predicted"/>
<name>I4BL57_MYCCN</name>
<organism evidence="1 2">
    <name type="scientific">Mycolicibacterium chubuense (strain NBB4)</name>
    <name type="common">Mycobacterium chubuense</name>
    <dbReference type="NCBI Taxonomy" id="710421"/>
    <lineage>
        <taxon>Bacteria</taxon>
        <taxon>Bacillati</taxon>
        <taxon>Actinomycetota</taxon>
        <taxon>Actinomycetes</taxon>
        <taxon>Mycobacteriales</taxon>
        <taxon>Mycobacteriaceae</taxon>
        <taxon>Mycolicibacterium</taxon>
    </lineage>
</organism>
<evidence type="ECO:0000313" key="1">
    <source>
        <dbReference type="EMBL" id="AFM18014.1"/>
    </source>
</evidence>
<reference evidence="1 2" key="1">
    <citation type="submission" date="2012-06" db="EMBL/GenBank/DDBJ databases">
        <title>Complete sequence of chromosome of Mycobacterium chubuense NBB4.</title>
        <authorList>
            <consortium name="US DOE Joint Genome Institute"/>
            <person name="Lucas S."/>
            <person name="Han J."/>
            <person name="Lapidus A."/>
            <person name="Cheng J.-F."/>
            <person name="Goodwin L."/>
            <person name="Pitluck S."/>
            <person name="Peters L."/>
            <person name="Mikhailova N."/>
            <person name="Teshima H."/>
            <person name="Detter J.C."/>
            <person name="Han C."/>
            <person name="Tapia R."/>
            <person name="Land M."/>
            <person name="Hauser L."/>
            <person name="Kyrpides N."/>
            <person name="Ivanova N."/>
            <person name="Pagani I."/>
            <person name="Mattes T."/>
            <person name="Holmes A."/>
            <person name="Rutledge P."/>
            <person name="Paulsen I."/>
            <person name="Coleman N."/>
            <person name="Woyke T."/>
        </authorList>
    </citation>
    <scope>NUCLEOTIDE SEQUENCE [LARGE SCALE GENOMIC DNA]</scope>
    <source>
        <strain evidence="1 2">NBB4</strain>
    </source>
</reference>
<dbReference type="AlphaFoldDB" id="I4BL57"/>
<gene>
    <name evidence="1" type="ordered locus">Mycch_3268</name>
</gene>
<dbReference type="PATRIC" id="fig|710421.3.peg.3266"/>
<keyword evidence="2" id="KW-1185">Reference proteome</keyword>